<dbReference type="InterPro" id="IPR036770">
    <property type="entry name" value="Ankyrin_rpt-contain_sf"/>
</dbReference>
<dbReference type="Proteomes" id="UP000515908">
    <property type="component" value="Chromosome 11"/>
</dbReference>
<dbReference type="AlphaFoldDB" id="A0A7G2CJU7"/>
<reference evidence="2 3" key="1">
    <citation type="submission" date="2020-08" db="EMBL/GenBank/DDBJ databases">
        <authorList>
            <person name="Newling K."/>
            <person name="Davey J."/>
            <person name="Forrester S."/>
        </authorList>
    </citation>
    <scope>NUCLEOTIDE SEQUENCE [LARGE SCALE GENOMIC DNA]</scope>
    <source>
        <strain evidence="3">Crithidia deanei Carvalho (ATCC PRA-265)</strain>
    </source>
</reference>
<name>A0A7G2CJU7_9TRYP</name>
<gene>
    <name evidence="2" type="ORF">ADEAN_000602100</name>
</gene>
<evidence type="ECO:0000313" key="3">
    <source>
        <dbReference type="Proteomes" id="UP000515908"/>
    </source>
</evidence>
<dbReference type="InterPro" id="IPR002110">
    <property type="entry name" value="Ankyrin_rpt"/>
</dbReference>
<accession>A0A7G2CJU7</accession>
<feature type="compositionally biased region" description="Basic and acidic residues" evidence="1">
    <location>
        <begin position="19"/>
        <end position="30"/>
    </location>
</feature>
<dbReference type="Gene3D" id="1.25.40.20">
    <property type="entry name" value="Ankyrin repeat-containing domain"/>
    <property type="match status" value="1"/>
</dbReference>
<dbReference type="VEuPathDB" id="TriTrypDB:ADEAN_000602100"/>
<dbReference type="SUPFAM" id="SSF48403">
    <property type="entry name" value="Ankyrin repeat"/>
    <property type="match status" value="1"/>
</dbReference>
<protein>
    <submittedName>
        <fullName evidence="2">Uncharacterized protein</fullName>
    </submittedName>
</protein>
<proteinExistence type="predicted"/>
<feature type="region of interest" description="Disordered" evidence="1">
    <location>
        <begin position="19"/>
        <end position="56"/>
    </location>
</feature>
<keyword evidence="3" id="KW-1185">Reference proteome</keyword>
<dbReference type="EMBL" id="LR877155">
    <property type="protein sequence ID" value="CAD2218532.1"/>
    <property type="molecule type" value="Genomic_DNA"/>
</dbReference>
<dbReference type="Pfam" id="PF12796">
    <property type="entry name" value="Ank_2"/>
    <property type="match status" value="1"/>
</dbReference>
<evidence type="ECO:0000256" key="1">
    <source>
        <dbReference type="SAM" id="MobiDB-lite"/>
    </source>
</evidence>
<feature type="compositionally biased region" description="Acidic residues" evidence="1">
    <location>
        <begin position="38"/>
        <end position="55"/>
    </location>
</feature>
<evidence type="ECO:0000313" key="2">
    <source>
        <dbReference type="EMBL" id="CAD2218532.1"/>
    </source>
</evidence>
<sequence length="613" mass="67150">MSAPLGDEERAKLEQRLAELKAQKAAKERQQQFQDPNGYDEEEEEEPEENYDDGDAFFNNVPTQTQPKGVYQLHTADDDHTIKIEATDKDAIVRRVIGDFELLRLAKMGDYHSLLEFAKANGEDVTTFEDNKGRNALHYAADSGNASLIQSLGDLKLPYKADETGLTPLAIAVLNQASQEAVSNLQLIAKRYGHKDSAEVPQYYDVLHQFAPEPPKFVLSKPTPAAPAGSSSRQFWSSTTETVKAEDGVELTTTVVDSAAAVEAQQGDWSALHEGSAGLRGWLEPLRITQTDACTVTAKENGTTVATVTAQPLGGELKGFGKKLAGVALPSIAVANHLAVSPAKRHTPLVSSVLRQLHSALADKVKTVCFTTNSQLSTPPTAVCTVKWFQRVIQPQQAFQTNASENIFGDFYFYDTVLRADAICKNALTPALMKRHEADLSGWSEVDPQSKEQMEILLTFLQTNLTDANAELAYIPSTVDDVRRTLAADGLHKVYVWRAASGEIKDLVSFSIRRAREDTDRCDVAQVVFALFTHKTAVAKAEHCLVIADHLLHASVLYIPALFGFTDSDLVKASLEEVPSCREFLYLTSLEDPVKTVVAPTPASKVYPPVYCV</sequence>
<organism evidence="2 3">
    <name type="scientific">Angomonas deanei</name>
    <dbReference type="NCBI Taxonomy" id="59799"/>
    <lineage>
        <taxon>Eukaryota</taxon>
        <taxon>Discoba</taxon>
        <taxon>Euglenozoa</taxon>
        <taxon>Kinetoplastea</taxon>
        <taxon>Metakinetoplastina</taxon>
        <taxon>Trypanosomatida</taxon>
        <taxon>Trypanosomatidae</taxon>
        <taxon>Strigomonadinae</taxon>
        <taxon>Angomonas</taxon>
    </lineage>
</organism>